<keyword evidence="3" id="KW-1185">Reference proteome</keyword>
<organism evidence="2 3">
    <name type="scientific">Saccharothrix saharensis</name>
    <dbReference type="NCBI Taxonomy" id="571190"/>
    <lineage>
        <taxon>Bacteria</taxon>
        <taxon>Bacillati</taxon>
        <taxon>Actinomycetota</taxon>
        <taxon>Actinomycetes</taxon>
        <taxon>Pseudonocardiales</taxon>
        <taxon>Pseudonocardiaceae</taxon>
        <taxon>Saccharothrix</taxon>
    </lineage>
</organism>
<evidence type="ECO:0000256" key="1">
    <source>
        <dbReference type="SAM" id="MobiDB-lite"/>
    </source>
</evidence>
<comment type="caution">
    <text evidence="2">The sequence shown here is derived from an EMBL/GenBank/DDBJ whole genome shotgun (WGS) entry which is preliminary data.</text>
</comment>
<name>A0A543JNG9_9PSEU</name>
<evidence type="ECO:0000313" key="2">
    <source>
        <dbReference type="EMBL" id="TQM84379.1"/>
    </source>
</evidence>
<protein>
    <submittedName>
        <fullName evidence="2">Uncharacterized protein</fullName>
    </submittedName>
</protein>
<accession>A0A543JNG9</accession>
<proteinExistence type="predicted"/>
<dbReference type="RefSeq" id="WP_141982569.1">
    <property type="nucleotide sequence ID" value="NZ_VFPP01000001.1"/>
</dbReference>
<evidence type="ECO:0000313" key="3">
    <source>
        <dbReference type="Proteomes" id="UP000316628"/>
    </source>
</evidence>
<dbReference type="AlphaFoldDB" id="A0A543JNG9"/>
<sequence length="110" mass="11928">MGAGRSNSPGNAGRQFHTDSAFAVGTITPEWDSARVAASGGRWPACRGTGKGGRHGSRAPDHRDIGRVTWLVGWSDAQRVADVIEQFTPPFGTWRRRIAEEFVHQEGVSL</sequence>
<gene>
    <name evidence="2" type="ORF">FHX81_6823</name>
</gene>
<dbReference type="OrthoDB" id="7903015at2"/>
<feature type="region of interest" description="Disordered" evidence="1">
    <location>
        <begin position="40"/>
        <end position="62"/>
    </location>
</feature>
<dbReference type="EMBL" id="VFPP01000001">
    <property type="protein sequence ID" value="TQM84379.1"/>
    <property type="molecule type" value="Genomic_DNA"/>
</dbReference>
<dbReference type="Proteomes" id="UP000316628">
    <property type="component" value="Unassembled WGS sequence"/>
</dbReference>
<reference evidence="2 3" key="1">
    <citation type="submission" date="2019-06" db="EMBL/GenBank/DDBJ databases">
        <title>Sequencing the genomes of 1000 actinobacteria strains.</title>
        <authorList>
            <person name="Klenk H.-P."/>
        </authorList>
    </citation>
    <scope>NUCLEOTIDE SEQUENCE [LARGE SCALE GENOMIC DNA]</scope>
    <source>
        <strain evidence="2 3">DSM 45456</strain>
    </source>
</reference>